<reference evidence="9" key="2">
    <citation type="submission" date="2025-09" db="UniProtKB">
        <authorList>
            <consortium name="Ensembl"/>
        </authorList>
    </citation>
    <scope>IDENTIFICATION</scope>
</reference>
<sequence length="298" mass="33724">MYSKDSTTAKLMTSCIVRETCSVIWEEMRELYMPRPNRELWMNSAKRFEDRWNFPHCIGALDGKHIVIQAPPNTGSEFHSYKGTFSVVLLALVDADHRFLAVDIGAFGSNSDGGIFANSQLGKALQADTLDVPPPSHLRSAPELGPLPHVIVADEAFPMKPYLLRPYPGRHLQEDLRIFNYRLSRARRIVENCFGILTQRWRVYCRRIQVCPEVVDSIIKATCILHNFLHSAEGDQNPDDDEPGEEVGESILAPIRNLRGNRASAEALRVRDAFHQYFNSPAGQVPWQYAHVRRGLAS</sequence>
<dbReference type="Pfam" id="PF13359">
    <property type="entry name" value="DDE_Tnp_4"/>
    <property type="match status" value="1"/>
</dbReference>
<keyword evidence="4" id="KW-0540">Nuclease</keyword>
<dbReference type="STRING" id="80966.ENSAPOP00000021320"/>
<dbReference type="GO" id="GO:0046872">
    <property type="term" value="F:metal ion binding"/>
    <property type="evidence" value="ECO:0007669"/>
    <property type="project" value="UniProtKB-KW"/>
</dbReference>
<dbReference type="PANTHER" id="PTHR22930">
    <property type="match status" value="1"/>
</dbReference>
<dbReference type="AlphaFoldDB" id="A0A3Q1GW95"/>
<dbReference type="InParanoid" id="A0A3Q1GW95"/>
<comment type="similarity">
    <text evidence="3">Belongs to the HARBI1 family.</text>
</comment>
<evidence type="ECO:0000313" key="9">
    <source>
        <dbReference type="Ensembl" id="ENSAPOP00000021320.1"/>
    </source>
</evidence>
<name>A0A3Q1GW95_9TELE</name>
<organism evidence="9 10">
    <name type="scientific">Acanthochromis polyacanthus</name>
    <name type="common">spiny chromis</name>
    <dbReference type="NCBI Taxonomy" id="80966"/>
    <lineage>
        <taxon>Eukaryota</taxon>
        <taxon>Metazoa</taxon>
        <taxon>Chordata</taxon>
        <taxon>Craniata</taxon>
        <taxon>Vertebrata</taxon>
        <taxon>Euteleostomi</taxon>
        <taxon>Actinopterygii</taxon>
        <taxon>Neopterygii</taxon>
        <taxon>Teleostei</taxon>
        <taxon>Neoteleostei</taxon>
        <taxon>Acanthomorphata</taxon>
        <taxon>Ovalentaria</taxon>
        <taxon>Pomacentridae</taxon>
        <taxon>Acanthochromis</taxon>
    </lineage>
</organism>
<evidence type="ECO:0000256" key="7">
    <source>
        <dbReference type="ARBA" id="ARBA00023242"/>
    </source>
</evidence>
<evidence type="ECO:0000313" key="10">
    <source>
        <dbReference type="Proteomes" id="UP000257200"/>
    </source>
</evidence>
<evidence type="ECO:0000256" key="6">
    <source>
        <dbReference type="ARBA" id="ARBA00022801"/>
    </source>
</evidence>
<evidence type="ECO:0000259" key="8">
    <source>
        <dbReference type="Pfam" id="PF13359"/>
    </source>
</evidence>
<dbReference type="InterPro" id="IPR045249">
    <property type="entry name" value="HARBI1-like"/>
</dbReference>
<keyword evidence="7" id="KW-0539">Nucleus</keyword>
<dbReference type="GO" id="GO:0004518">
    <property type="term" value="F:nuclease activity"/>
    <property type="evidence" value="ECO:0007669"/>
    <property type="project" value="UniProtKB-KW"/>
</dbReference>
<dbReference type="PANTHER" id="PTHR22930:SF269">
    <property type="entry name" value="NUCLEASE HARBI1-LIKE PROTEIN"/>
    <property type="match status" value="1"/>
</dbReference>
<dbReference type="InterPro" id="IPR027806">
    <property type="entry name" value="HARBI1_dom"/>
</dbReference>
<dbReference type="Proteomes" id="UP000257200">
    <property type="component" value="Unplaced"/>
</dbReference>
<evidence type="ECO:0000256" key="5">
    <source>
        <dbReference type="ARBA" id="ARBA00022723"/>
    </source>
</evidence>
<proteinExistence type="inferred from homology"/>
<dbReference type="GeneTree" id="ENSGT00940000164115"/>
<comment type="cofactor">
    <cofactor evidence="1">
        <name>a divalent metal cation</name>
        <dbReference type="ChEBI" id="CHEBI:60240"/>
    </cofactor>
</comment>
<dbReference type="GO" id="GO:0005634">
    <property type="term" value="C:nucleus"/>
    <property type="evidence" value="ECO:0007669"/>
    <property type="project" value="UniProtKB-SubCell"/>
</dbReference>
<protein>
    <recommendedName>
        <fullName evidence="8">DDE Tnp4 domain-containing protein</fullName>
    </recommendedName>
</protein>
<keyword evidence="5" id="KW-0479">Metal-binding</keyword>
<reference evidence="9" key="1">
    <citation type="submission" date="2025-08" db="UniProtKB">
        <authorList>
            <consortium name="Ensembl"/>
        </authorList>
    </citation>
    <scope>IDENTIFICATION</scope>
</reference>
<feature type="domain" description="DDE Tnp4" evidence="8">
    <location>
        <begin position="61"/>
        <end position="227"/>
    </location>
</feature>
<keyword evidence="10" id="KW-1185">Reference proteome</keyword>
<evidence type="ECO:0000256" key="4">
    <source>
        <dbReference type="ARBA" id="ARBA00022722"/>
    </source>
</evidence>
<keyword evidence="6" id="KW-0378">Hydrolase</keyword>
<evidence type="ECO:0000256" key="3">
    <source>
        <dbReference type="ARBA" id="ARBA00006958"/>
    </source>
</evidence>
<evidence type="ECO:0000256" key="1">
    <source>
        <dbReference type="ARBA" id="ARBA00001968"/>
    </source>
</evidence>
<evidence type="ECO:0000256" key="2">
    <source>
        <dbReference type="ARBA" id="ARBA00004123"/>
    </source>
</evidence>
<dbReference type="Ensembl" id="ENSAPOT00000016585.1">
    <property type="protein sequence ID" value="ENSAPOP00000021320.1"/>
    <property type="gene ID" value="ENSAPOG00000001797.1"/>
</dbReference>
<accession>A0A3Q1GW95</accession>
<dbReference type="GO" id="GO:0016787">
    <property type="term" value="F:hydrolase activity"/>
    <property type="evidence" value="ECO:0007669"/>
    <property type="project" value="UniProtKB-KW"/>
</dbReference>
<comment type="subcellular location">
    <subcellularLocation>
        <location evidence="2">Nucleus</location>
    </subcellularLocation>
</comment>